<dbReference type="KEGG" id="pwn:QNH46_19260"/>
<dbReference type="Proteomes" id="UP001177943">
    <property type="component" value="Chromosome"/>
</dbReference>
<evidence type="ECO:0000313" key="3">
    <source>
        <dbReference type="Proteomes" id="UP001177943"/>
    </source>
</evidence>
<reference evidence="2" key="1">
    <citation type="submission" date="2023-05" db="EMBL/GenBank/DDBJ databases">
        <title>Comparative genomics of Bacillaceae isolates and their secondary metabolite potential.</title>
        <authorList>
            <person name="Song L."/>
            <person name="Nielsen L.J."/>
            <person name="Mohite O."/>
            <person name="Xu X."/>
            <person name="Weber T."/>
            <person name="Kovacs A.T."/>
        </authorList>
    </citation>
    <scope>NUCLEOTIDE SEQUENCE</scope>
    <source>
        <strain evidence="2">B2_4</strain>
    </source>
</reference>
<evidence type="ECO:0000313" key="2">
    <source>
        <dbReference type="EMBL" id="WHX48217.1"/>
    </source>
</evidence>
<sequence>MAGWKSRTYIWEAAVRGWEGLTETCIDKHGNVYGVCRGSGYSFNKLYYKEELDWQLNDTHGIGIVLLAGIEIVQLESELVE</sequence>
<accession>A0AA95I5E9</accession>
<dbReference type="SUPFAM" id="SSF48208">
    <property type="entry name" value="Six-hairpin glycosidases"/>
    <property type="match status" value="1"/>
</dbReference>
<organism evidence="2 3">
    <name type="scientific">Paenibacillus woosongensis</name>
    <dbReference type="NCBI Taxonomy" id="307580"/>
    <lineage>
        <taxon>Bacteria</taxon>
        <taxon>Bacillati</taxon>
        <taxon>Bacillota</taxon>
        <taxon>Bacilli</taxon>
        <taxon>Bacillales</taxon>
        <taxon>Paenibacillaceae</taxon>
        <taxon>Paenibacillus</taxon>
    </lineage>
</organism>
<proteinExistence type="predicted"/>
<dbReference type="InterPro" id="IPR012341">
    <property type="entry name" value="6hp_glycosidase-like_sf"/>
</dbReference>
<dbReference type="GO" id="GO:0005975">
    <property type="term" value="P:carbohydrate metabolic process"/>
    <property type="evidence" value="ECO:0007669"/>
    <property type="project" value="InterPro"/>
</dbReference>
<dbReference type="RefSeq" id="WP_283925650.1">
    <property type="nucleotide sequence ID" value="NZ_CP126084.1"/>
</dbReference>
<dbReference type="GO" id="GO:0016787">
    <property type="term" value="F:hydrolase activity"/>
    <property type="evidence" value="ECO:0007669"/>
    <property type="project" value="UniProtKB-KW"/>
</dbReference>
<keyword evidence="1 2" id="KW-0378">Hydrolase</keyword>
<dbReference type="AlphaFoldDB" id="A0AA95I5E9"/>
<evidence type="ECO:0000256" key="1">
    <source>
        <dbReference type="ARBA" id="ARBA00022801"/>
    </source>
</evidence>
<dbReference type="InterPro" id="IPR008928">
    <property type="entry name" value="6-hairpin_glycosidase_sf"/>
</dbReference>
<dbReference type="InterPro" id="IPR010905">
    <property type="entry name" value="Glyco_hydro_88"/>
</dbReference>
<name>A0AA95I5E9_9BACL</name>
<dbReference type="Gene3D" id="1.50.10.10">
    <property type="match status" value="1"/>
</dbReference>
<dbReference type="EMBL" id="CP126084">
    <property type="protein sequence ID" value="WHX48217.1"/>
    <property type="molecule type" value="Genomic_DNA"/>
</dbReference>
<gene>
    <name evidence="2" type="ORF">QNH46_19260</name>
</gene>
<dbReference type="Pfam" id="PF07470">
    <property type="entry name" value="Glyco_hydro_88"/>
    <property type="match status" value="1"/>
</dbReference>
<protein>
    <submittedName>
        <fullName evidence="2">Glycoside hydrolase family 88 protein</fullName>
    </submittedName>
</protein>